<dbReference type="InterPro" id="IPR050306">
    <property type="entry name" value="PfkB_Carbo_kinase"/>
</dbReference>
<evidence type="ECO:0000256" key="1">
    <source>
        <dbReference type="ARBA" id="ARBA00010688"/>
    </source>
</evidence>
<dbReference type="Pfam" id="PF00294">
    <property type="entry name" value="PfkB"/>
    <property type="match status" value="1"/>
</dbReference>
<evidence type="ECO:0000313" key="7">
    <source>
        <dbReference type="EMBL" id="SHH03360.1"/>
    </source>
</evidence>
<dbReference type="Proteomes" id="UP000184211">
    <property type="component" value="Unassembled WGS sequence"/>
</dbReference>
<feature type="domain" description="Carbohydrate kinase PfkB" evidence="6">
    <location>
        <begin position="3"/>
        <end position="301"/>
    </location>
</feature>
<dbReference type="Gene3D" id="3.40.1190.20">
    <property type="match status" value="1"/>
</dbReference>
<name>A0A1M5PNS4_9RHOB</name>
<dbReference type="EMBL" id="FQWM01000002">
    <property type="protein sequence ID" value="SHH03360.1"/>
    <property type="molecule type" value="Genomic_DNA"/>
</dbReference>
<protein>
    <submittedName>
        <fullName evidence="7">Fructokinase</fullName>
    </submittedName>
</protein>
<evidence type="ECO:0000259" key="6">
    <source>
        <dbReference type="Pfam" id="PF00294"/>
    </source>
</evidence>
<accession>A0A1M5PNS4</accession>
<keyword evidence="8" id="KW-1185">Reference proteome</keyword>
<dbReference type="STRING" id="870908.SAMN04488044_1880"/>
<keyword evidence="3" id="KW-0547">Nucleotide-binding</keyword>
<dbReference type="OrthoDB" id="9795789at2"/>
<gene>
    <name evidence="7" type="ORF">SAMN04488044_1880</name>
</gene>
<keyword evidence="5" id="KW-0067">ATP-binding</keyword>
<sequence>MILCAGECLIDMLPRQIDCAPALLPTPGGAVMNTAIGLGRLGVDVSFLSGISTDQFGRLIEAHLEASNVDLQFAHKSDRPTTLAFVDFSTGTVTYDFYDENTAGRCLSTTDLPELPDAVDALFLGGISLINEPAAEAYAQLASAYPQKLLMLDPNIRPSFIKDQAAYRDRLNRLLAHSDIVKTSDEDLEWLFPDAHDTKEGIAALLSLGPSIVLFTEGAKGATAWRKTGGTVFVSAPKTTVVDTVGAGDTFNAGFLAGLSDQNLLSPKASANISDTQLETALDLAVRAAAYSVSQQGAQPPRREQL</sequence>
<evidence type="ECO:0000256" key="2">
    <source>
        <dbReference type="ARBA" id="ARBA00022679"/>
    </source>
</evidence>
<proteinExistence type="inferred from homology"/>
<dbReference type="SUPFAM" id="SSF53613">
    <property type="entry name" value="Ribokinase-like"/>
    <property type="match status" value="1"/>
</dbReference>
<keyword evidence="4 7" id="KW-0418">Kinase</keyword>
<dbReference type="InterPro" id="IPR002173">
    <property type="entry name" value="Carboh/pur_kinase_PfkB_CS"/>
</dbReference>
<evidence type="ECO:0000313" key="8">
    <source>
        <dbReference type="Proteomes" id="UP000184211"/>
    </source>
</evidence>
<dbReference type="GO" id="GO:0005524">
    <property type="term" value="F:ATP binding"/>
    <property type="evidence" value="ECO:0007669"/>
    <property type="project" value="UniProtKB-KW"/>
</dbReference>
<dbReference type="AlphaFoldDB" id="A0A1M5PNS4"/>
<dbReference type="InterPro" id="IPR029056">
    <property type="entry name" value="Ribokinase-like"/>
</dbReference>
<organism evidence="7 8">
    <name type="scientific">Cognatishimia maritima</name>
    <dbReference type="NCBI Taxonomy" id="870908"/>
    <lineage>
        <taxon>Bacteria</taxon>
        <taxon>Pseudomonadati</taxon>
        <taxon>Pseudomonadota</taxon>
        <taxon>Alphaproteobacteria</taxon>
        <taxon>Rhodobacterales</taxon>
        <taxon>Paracoccaceae</taxon>
        <taxon>Cognatishimia</taxon>
    </lineage>
</organism>
<dbReference type="PANTHER" id="PTHR43085:SF1">
    <property type="entry name" value="PSEUDOURIDINE KINASE-RELATED"/>
    <property type="match status" value="1"/>
</dbReference>
<keyword evidence="2" id="KW-0808">Transferase</keyword>
<dbReference type="CDD" id="cd01167">
    <property type="entry name" value="bac_FRK"/>
    <property type="match status" value="1"/>
</dbReference>
<comment type="similarity">
    <text evidence="1">Belongs to the carbohydrate kinase PfkB family.</text>
</comment>
<dbReference type="RefSeq" id="WP_072792655.1">
    <property type="nucleotide sequence ID" value="NZ_FQWM01000002.1"/>
</dbReference>
<dbReference type="PANTHER" id="PTHR43085">
    <property type="entry name" value="HEXOKINASE FAMILY MEMBER"/>
    <property type="match status" value="1"/>
</dbReference>
<evidence type="ECO:0000256" key="4">
    <source>
        <dbReference type="ARBA" id="ARBA00022777"/>
    </source>
</evidence>
<evidence type="ECO:0000256" key="5">
    <source>
        <dbReference type="ARBA" id="ARBA00022840"/>
    </source>
</evidence>
<dbReference type="GO" id="GO:0016301">
    <property type="term" value="F:kinase activity"/>
    <property type="evidence" value="ECO:0007669"/>
    <property type="project" value="UniProtKB-KW"/>
</dbReference>
<evidence type="ECO:0000256" key="3">
    <source>
        <dbReference type="ARBA" id="ARBA00022741"/>
    </source>
</evidence>
<dbReference type="PROSITE" id="PS00584">
    <property type="entry name" value="PFKB_KINASES_2"/>
    <property type="match status" value="1"/>
</dbReference>
<reference evidence="8" key="1">
    <citation type="submission" date="2016-11" db="EMBL/GenBank/DDBJ databases">
        <authorList>
            <person name="Varghese N."/>
            <person name="Submissions S."/>
        </authorList>
    </citation>
    <scope>NUCLEOTIDE SEQUENCE [LARGE SCALE GENOMIC DNA]</scope>
    <source>
        <strain evidence="8">DSM 28223</strain>
    </source>
</reference>
<dbReference type="InterPro" id="IPR011611">
    <property type="entry name" value="PfkB_dom"/>
</dbReference>